<evidence type="ECO:0000313" key="1">
    <source>
        <dbReference type="EMBL" id="KAH9301711.1"/>
    </source>
</evidence>
<keyword evidence="2" id="KW-1185">Reference proteome</keyword>
<accession>A0AA38CKW2</accession>
<organism evidence="1 2">
    <name type="scientific">Taxus chinensis</name>
    <name type="common">Chinese yew</name>
    <name type="synonym">Taxus wallichiana var. chinensis</name>
    <dbReference type="NCBI Taxonomy" id="29808"/>
    <lineage>
        <taxon>Eukaryota</taxon>
        <taxon>Viridiplantae</taxon>
        <taxon>Streptophyta</taxon>
        <taxon>Embryophyta</taxon>
        <taxon>Tracheophyta</taxon>
        <taxon>Spermatophyta</taxon>
        <taxon>Pinopsida</taxon>
        <taxon>Pinidae</taxon>
        <taxon>Conifers II</taxon>
        <taxon>Cupressales</taxon>
        <taxon>Taxaceae</taxon>
        <taxon>Taxus</taxon>
    </lineage>
</organism>
<sequence>KINLGPDHFSRIELGEDTKSIEDIILEAQLSRLQCTHPHLEDIDVFLRMGVASEGMKELERKELAIHATPYMLIGGELYKLGRDEVLCRCMLEHDHIAIMEEAHGGIVKGNYAGNATVCKILLAGL</sequence>
<reference evidence="1 2" key="1">
    <citation type="journal article" date="2021" name="Nat. Plants">
        <title>The Taxus genome provides insights into paclitaxel biosynthesis.</title>
        <authorList>
            <person name="Xiong X."/>
            <person name="Gou J."/>
            <person name="Liao Q."/>
            <person name="Li Y."/>
            <person name="Zhou Q."/>
            <person name="Bi G."/>
            <person name="Li C."/>
            <person name="Du R."/>
            <person name="Wang X."/>
            <person name="Sun T."/>
            <person name="Guo L."/>
            <person name="Liang H."/>
            <person name="Lu P."/>
            <person name="Wu Y."/>
            <person name="Zhang Z."/>
            <person name="Ro D.K."/>
            <person name="Shang Y."/>
            <person name="Huang S."/>
            <person name="Yan J."/>
        </authorList>
    </citation>
    <scope>NUCLEOTIDE SEQUENCE [LARGE SCALE GENOMIC DNA]</scope>
    <source>
        <strain evidence="1">Ta-2019</strain>
    </source>
</reference>
<dbReference type="Proteomes" id="UP000824469">
    <property type="component" value="Unassembled WGS sequence"/>
</dbReference>
<gene>
    <name evidence="1" type="ORF">KI387_013294</name>
</gene>
<name>A0AA38CKW2_TAXCH</name>
<evidence type="ECO:0000313" key="2">
    <source>
        <dbReference type="Proteomes" id="UP000824469"/>
    </source>
</evidence>
<dbReference type="AlphaFoldDB" id="A0AA38CKW2"/>
<dbReference type="EMBL" id="JAHRHJ020000009">
    <property type="protein sequence ID" value="KAH9301711.1"/>
    <property type="molecule type" value="Genomic_DNA"/>
</dbReference>
<feature type="non-terminal residue" evidence="1">
    <location>
        <position position="1"/>
    </location>
</feature>
<comment type="caution">
    <text evidence="1">The sequence shown here is derived from an EMBL/GenBank/DDBJ whole genome shotgun (WGS) entry which is preliminary data.</text>
</comment>
<proteinExistence type="predicted"/>
<protein>
    <submittedName>
        <fullName evidence="1">Uncharacterized protein</fullName>
    </submittedName>
</protein>